<proteinExistence type="predicted"/>
<dbReference type="AlphaFoldDB" id="A0A5D2R8T6"/>
<organism evidence="1 2">
    <name type="scientific">Gossypium tomentosum</name>
    <name type="common">Hawaiian cotton</name>
    <name type="synonym">Gossypium sandvicense</name>
    <dbReference type="NCBI Taxonomy" id="34277"/>
    <lineage>
        <taxon>Eukaryota</taxon>
        <taxon>Viridiplantae</taxon>
        <taxon>Streptophyta</taxon>
        <taxon>Embryophyta</taxon>
        <taxon>Tracheophyta</taxon>
        <taxon>Spermatophyta</taxon>
        <taxon>Magnoliopsida</taxon>
        <taxon>eudicotyledons</taxon>
        <taxon>Gunneridae</taxon>
        <taxon>Pentapetalae</taxon>
        <taxon>rosids</taxon>
        <taxon>malvids</taxon>
        <taxon>Malvales</taxon>
        <taxon>Malvaceae</taxon>
        <taxon>Malvoideae</taxon>
        <taxon>Gossypium</taxon>
    </lineage>
</organism>
<protein>
    <submittedName>
        <fullName evidence="1">Uncharacterized protein</fullName>
    </submittedName>
</protein>
<evidence type="ECO:0000313" key="2">
    <source>
        <dbReference type="Proteomes" id="UP000322667"/>
    </source>
</evidence>
<dbReference type="Proteomes" id="UP000322667">
    <property type="component" value="Chromosome A03"/>
</dbReference>
<sequence length="89" mass="10379">MSYLFISVRHFWEKKPLPFPFPLPLSLPSRSTACCQAAMVLNTNRRCSSLIFPIFAFCCRNLHYTTFIFLSQRYITDYARGLKICGVVY</sequence>
<gene>
    <name evidence="1" type="ORF">ES332_A03G162600v1</name>
</gene>
<name>A0A5D2R8T6_GOSTO</name>
<dbReference type="EMBL" id="CM017612">
    <property type="protein sequence ID" value="TYI36743.1"/>
    <property type="molecule type" value="Genomic_DNA"/>
</dbReference>
<evidence type="ECO:0000313" key="1">
    <source>
        <dbReference type="EMBL" id="TYI36743.1"/>
    </source>
</evidence>
<accession>A0A5D2R8T6</accession>
<reference evidence="1 2" key="1">
    <citation type="submission" date="2019-07" db="EMBL/GenBank/DDBJ databases">
        <title>WGS assembly of Gossypium tomentosum.</title>
        <authorList>
            <person name="Chen Z.J."/>
            <person name="Sreedasyam A."/>
            <person name="Ando A."/>
            <person name="Song Q."/>
            <person name="De L."/>
            <person name="Hulse-Kemp A."/>
            <person name="Ding M."/>
            <person name="Ye W."/>
            <person name="Kirkbride R."/>
            <person name="Jenkins J."/>
            <person name="Plott C."/>
            <person name="Lovell J."/>
            <person name="Lin Y.-M."/>
            <person name="Vaughn R."/>
            <person name="Liu B."/>
            <person name="Li W."/>
            <person name="Simpson S."/>
            <person name="Scheffler B."/>
            <person name="Saski C."/>
            <person name="Grover C."/>
            <person name="Hu G."/>
            <person name="Conover J."/>
            <person name="Carlson J."/>
            <person name="Shu S."/>
            <person name="Boston L."/>
            <person name="Williams M."/>
            <person name="Peterson D."/>
            <person name="Mcgee K."/>
            <person name="Jones D."/>
            <person name="Wendel J."/>
            <person name="Stelly D."/>
            <person name="Grimwood J."/>
            <person name="Schmutz J."/>
        </authorList>
    </citation>
    <scope>NUCLEOTIDE SEQUENCE [LARGE SCALE GENOMIC DNA]</scope>
    <source>
        <strain evidence="1">7179.01</strain>
    </source>
</reference>
<keyword evidence="2" id="KW-1185">Reference proteome</keyword>